<dbReference type="Proteomes" id="UP000051223">
    <property type="component" value="Unassembled WGS sequence"/>
</dbReference>
<dbReference type="Pfam" id="PF22820">
    <property type="entry name" value="TcaA_3rd_4th"/>
    <property type="match status" value="1"/>
</dbReference>
<dbReference type="AlphaFoldDB" id="A0A0R1YNM1"/>
<dbReference type="InterPro" id="IPR054530">
    <property type="entry name" value="TcaA_4th"/>
</dbReference>
<organism evidence="2 3">
    <name type="scientific">Lactobacillus hamsteri DSM 5661 = JCM 6256</name>
    <dbReference type="NCBI Taxonomy" id="1423754"/>
    <lineage>
        <taxon>Bacteria</taxon>
        <taxon>Bacillati</taxon>
        <taxon>Bacillota</taxon>
        <taxon>Bacilli</taxon>
        <taxon>Lactobacillales</taxon>
        <taxon>Lactobacillaceae</taxon>
        <taxon>Lactobacillus</taxon>
    </lineage>
</organism>
<dbReference type="PANTHER" id="PTHR40038">
    <property type="entry name" value="MEMBRANE-ASSOCIATED PROTEIN TCAA"/>
    <property type="match status" value="1"/>
</dbReference>
<feature type="domain" description="TcaA 4th" evidence="1">
    <location>
        <begin position="205"/>
        <end position="262"/>
    </location>
</feature>
<accession>A0A0R1YNM1</accession>
<keyword evidence="3" id="KW-1185">Reference proteome</keyword>
<protein>
    <recommendedName>
        <fullName evidence="1">TcaA 4th domain-containing protein</fullName>
    </recommendedName>
</protein>
<dbReference type="eggNOG" id="COG4640">
    <property type="taxonomic scope" value="Bacteria"/>
</dbReference>
<dbReference type="PATRIC" id="fig|1423754.3.peg.31"/>
<comment type="caution">
    <text evidence="2">The sequence shown here is derived from an EMBL/GenBank/DDBJ whole genome shotgun (WGS) entry which is preliminary data.</text>
</comment>
<proteinExistence type="predicted"/>
<dbReference type="EMBL" id="AZGI01000006">
    <property type="protein sequence ID" value="KRM40835.1"/>
    <property type="molecule type" value="Genomic_DNA"/>
</dbReference>
<reference evidence="2 3" key="1">
    <citation type="journal article" date="2015" name="Genome Announc.">
        <title>Expanding the biotechnology potential of lactobacilli through comparative genomics of 213 strains and associated genera.</title>
        <authorList>
            <person name="Sun Z."/>
            <person name="Harris H.M."/>
            <person name="McCann A."/>
            <person name="Guo C."/>
            <person name="Argimon S."/>
            <person name="Zhang W."/>
            <person name="Yang X."/>
            <person name="Jeffery I.B."/>
            <person name="Cooney J.C."/>
            <person name="Kagawa T.F."/>
            <person name="Liu W."/>
            <person name="Song Y."/>
            <person name="Salvetti E."/>
            <person name="Wrobel A."/>
            <person name="Rasinkangas P."/>
            <person name="Parkhill J."/>
            <person name="Rea M.C."/>
            <person name="O'Sullivan O."/>
            <person name="Ritari J."/>
            <person name="Douillard F.P."/>
            <person name="Paul Ross R."/>
            <person name="Yang R."/>
            <person name="Briner A.E."/>
            <person name="Felis G.E."/>
            <person name="de Vos W.M."/>
            <person name="Barrangou R."/>
            <person name="Klaenhammer T.R."/>
            <person name="Caufield P.W."/>
            <person name="Cui Y."/>
            <person name="Zhang H."/>
            <person name="O'Toole P.W."/>
        </authorList>
    </citation>
    <scope>NUCLEOTIDE SEQUENCE [LARGE SCALE GENOMIC DNA]</scope>
    <source>
        <strain evidence="2 3">DSM 5661</strain>
    </source>
</reference>
<evidence type="ECO:0000313" key="2">
    <source>
        <dbReference type="EMBL" id="KRM40835.1"/>
    </source>
</evidence>
<dbReference type="PANTHER" id="PTHR40038:SF1">
    <property type="entry name" value="MEMBRANE-ASSOCIATED PROTEIN TCAA"/>
    <property type="match status" value="1"/>
</dbReference>
<gene>
    <name evidence="2" type="ORF">FC39_GL000031</name>
</gene>
<evidence type="ECO:0000259" key="1">
    <source>
        <dbReference type="Pfam" id="PF22820"/>
    </source>
</evidence>
<name>A0A0R1YNM1_9LACO</name>
<evidence type="ECO:0000313" key="3">
    <source>
        <dbReference type="Proteomes" id="UP000051223"/>
    </source>
</evidence>
<dbReference type="STRING" id="1423754.FC39_GL000031"/>
<sequence length="423" mass="48670">MEKMTKKKTTKNRHRSLITALVIVIALGIFYALGNIYYQRDRQIDRIIASLQQPSRNITSYVQASNPDMEVTDAKLKPLQRYFRENKNAAKTLGRNLRNGKDSSQIQLIEDGRYFLLFPKYRIRVRVYIPQVETNNPKSTLYVNGRNFGQMEGADQNFYQDLGMVFPGRYHLAVNTEVQGRKLKASSVTNIWSNRTVNMTIKTGTFQIRSVPDGMVYINDRRVKRLDKNGQAVFKNYPLSKDMELYIETKYNGIKIRSYKVKDLSSSIETEFSKSDDDVSDYANAPSYNGNEADDVYQDVEGDYIVNPLWPGLIDQAEAEKILTQSYTKTVDDAFEKGKDNAEYKALQKTVKEFAKSKAHLKIQAVVTKILPAGKNYSEVSYQLVYKYHHKGKKYRKTINYQNAIFHKVGDKQLIQKLGTKVS</sequence>